<dbReference type="Pfam" id="PF08766">
    <property type="entry name" value="DEK_C"/>
    <property type="match status" value="1"/>
</dbReference>
<evidence type="ECO:0000256" key="7">
    <source>
        <dbReference type="ARBA" id="ARBA00056057"/>
    </source>
</evidence>
<feature type="region of interest" description="Disordered" evidence="10">
    <location>
        <begin position="1"/>
        <end position="160"/>
    </location>
</feature>
<evidence type="ECO:0000256" key="4">
    <source>
        <dbReference type="ARBA" id="ARBA00022853"/>
    </source>
</evidence>
<keyword evidence="6" id="KW-0539">Nucleus</keyword>
<evidence type="ECO:0000256" key="6">
    <source>
        <dbReference type="ARBA" id="ARBA00023242"/>
    </source>
</evidence>
<gene>
    <name evidence="12" type="ORF">RI129_003328</name>
</gene>
<comment type="subcellular location">
    <subcellularLocation>
        <location evidence="1">Nucleus</location>
    </subcellularLocation>
</comment>
<keyword evidence="5" id="KW-0238">DNA-binding</keyword>
<dbReference type="Proteomes" id="UP001329430">
    <property type="component" value="Chromosome 2"/>
</dbReference>
<dbReference type="InterPro" id="IPR036361">
    <property type="entry name" value="SAP_dom_sf"/>
</dbReference>
<dbReference type="FunFam" id="1.10.10.60:FF:000148">
    <property type="entry name" value="Dek, isoform B"/>
    <property type="match status" value="1"/>
</dbReference>
<dbReference type="PROSITE" id="PS51998">
    <property type="entry name" value="DEK_C"/>
    <property type="match status" value="1"/>
</dbReference>
<evidence type="ECO:0000256" key="5">
    <source>
        <dbReference type="ARBA" id="ARBA00023125"/>
    </source>
</evidence>
<feature type="compositionally biased region" description="Basic and acidic residues" evidence="10">
    <location>
        <begin position="56"/>
        <end position="71"/>
    </location>
</feature>
<feature type="compositionally biased region" description="Basic and acidic residues" evidence="10">
    <location>
        <begin position="81"/>
        <end position="127"/>
    </location>
</feature>
<dbReference type="GO" id="GO:2000779">
    <property type="term" value="P:regulation of double-strand break repair"/>
    <property type="evidence" value="ECO:0007669"/>
    <property type="project" value="TreeGrafter"/>
</dbReference>
<dbReference type="GO" id="GO:0042393">
    <property type="term" value="F:histone binding"/>
    <property type="evidence" value="ECO:0007669"/>
    <property type="project" value="TreeGrafter"/>
</dbReference>
<sequence length="503" mass="56140">MSGESENVKSVSSEVKQTENDDSKNENTQPILDEKDATEATNSKEVNSKPNQNSVDLEKNNEEKNDTKSDDENNGTDDDKDEKKLEDKKDIKSSAPLEVEKDNEIPPKDENKSTSKSESPVEKSTARDKKKVNQVADDSNSTDSKEVKTDIPVGSGTQLGDIPRIDASISRFKNDDLKLLHRLLYKTPGKTTLIKKNIKKFNGFDFTKNTEEYDKKIASAKKFELKQLKSICEMLDLEKKGAKDEIIERVIEFLLEPKDSGKAVGGGRPKRTAAVRANNRGYSSHDDSYSSDEKRISRGGRGKGRRSNLKDDTTSESDEEFHPSDASDTKSRGSKRKKGGGRKKQHSDEEEDEVSAVDESLTSEDSDEEPRKRKKNKKIINVNIKGRGRPKGSGHKVPVETEKKPTPTKKASNKRSKGSSESEGEDANTSSSEDEPLIKKAKSSQPPTDDDIRKYVKEILDGANLEEITMKTVCKQVYAHYPDFDLVCKKEFIKQTVKSLIST</sequence>
<evidence type="ECO:0000313" key="13">
    <source>
        <dbReference type="Proteomes" id="UP001329430"/>
    </source>
</evidence>
<proteinExistence type="predicted"/>
<keyword evidence="2" id="KW-0597">Phosphoprotein</keyword>
<evidence type="ECO:0000256" key="2">
    <source>
        <dbReference type="ARBA" id="ARBA00022553"/>
    </source>
</evidence>
<dbReference type="GO" id="GO:0003677">
    <property type="term" value="F:DNA binding"/>
    <property type="evidence" value="ECO:0007669"/>
    <property type="project" value="UniProtKB-KW"/>
</dbReference>
<feature type="compositionally biased region" description="Basic residues" evidence="10">
    <location>
        <begin position="297"/>
        <end position="307"/>
    </location>
</feature>
<dbReference type="InterPro" id="IPR003034">
    <property type="entry name" value="SAP_dom"/>
</dbReference>
<evidence type="ECO:0000313" key="12">
    <source>
        <dbReference type="EMBL" id="KAK5648436.1"/>
    </source>
</evidence>
<feature type="compositionally biased region" description="Acidic residues" evidence="10">
    <location>
        <begin position="348"/>
        <end position="368"/>
    </location>
</feature>
<protein>
    <recommendedName>
        <fullName evidence="9">Protein DEK</fullName>
    </recommendedName>
</protein>
<dbReference type="SUPFAM" id="SSF68906">
    <property type="entry name" value="SAP domain"/>
    <property type="match status" value="1"/>
</dbReference>
<feature type="compositionally biased region" description="Basic and acidic residues" evidence="10">
    <location>
        <begin position="320"/>
        <end position="331"/>
    </location>
</feature>
<evidence type="ECO:0000256" key="3">
    <source>
        <dbReference type="ARBA" id="ARBA00022765"/>
    </source>
</evidence>
<organism evidence="12 13">
    <name type="scientific">Pyrocoelia pectoralis</name>
    <dbReference type="NCBI Taxonomy" id="417401"/>
    <lineage>
        <taxon>Eukaryota</taxon>
        <taxon>Metazoa</taxon>
        <taxon>Ecdysozoa</taxon>
        <taxon>Arthropoda</taxon>
        <taxon>Hexapoda</taxon>
        <taxon>Insecta</taxon>
        <taxon>Pterygota</taxon>
        <taxon>Neoptera</taxon>
        <taxon>Endopterygota</taxon>
        <taxon>Coleoptera</taxon>
        <taxon>Polyphaga</taxon>
        <taxon>Elateriformia</taxon>
        <taxon>Elateroidea</taxon>
        <taxon>Lampyridae</taxon>
        <taxon>Lampyrinae</taxon>
        <taxon>Pyrocoelia</taxon>
    </lineage>
</organism>
<comment type="subunit">
    <text evidence="8">Found in a mRNA splicing-dependent exon junction complex (EJC) with DEK, RBM8A, RNPS1, SRRM1 and ALYREF/THOC4. Interacts with histones H2A, H2B, H3, H4, acetylated histone H4, non-phosphorylated DAXX and HDAC2. Component of the B-WICH complex, at least composed of SMARCA5/SNF2H, BAZ1B/WSTF, SF3B1, DEK, MYO1C, ERCC6, MYBBP1A and DDX21. Binds DNA.</text>
</comment>
<evidence type="ECO:0000256" key="8">
    <source>
        <dbReference type="ARBA" id="ARBA00064832"/>
    </source>
</evidence>
<feature type="compositionally biased region" description="Basic residues" evidence="10">
    <location>
        <begin position="332"/>
        <end position="345"/>
    </location>
</feature>
<keyword evidence="4" id="KW-0156">Chromatin regulator</keyword>
<comment type="caution">
    <text evidence="12">The sequence shown here is derived from an EMBL/GenBank/DDBJ whole genome shotgun (WGS) entry which is preliminary data.</text>
</comment>
<feature type="compositionally biased region" description="Low complexity" evidence="10">
    <location>
        <begin position="1"/>
        <end position="15"/>
    </location>
</feature>
<evidence type="ECO:0000256" key="10">
    <source>
        <dbReference type="SAM" id="MobiDB-lite"/>
    </source>
</evidence>
<name>A0AAN7VPZ9_9COLE</name>
<feature type="compositionally biased region" description="Basic and acidic residues" evidence="10">
    <location>
        <begin position="283"/>
        <end position="296"/>
    </location>
</feature>
<evidence type="ECO:0000256" key="9">
    <source>
        <dbReference type="ARBA" id="ARBA00074520"/>
    </source>
</evidence>
<dbReference type="InterPro" id="IPR014876">
    <property type="entry name" value="DEK_C"/>
</dbReference>
<dbReference type="PANTHER" id="PTHR13468:SF1">
    <property type="entry name" value="PROTEIN DEK"/>
    <property type="match status" value="1"/>
</dbReference>
<keyword evidence="13" id="KW-1185">Reference proteome</keyword>
<dbReference type="Gene3D" id="1.10.10.60">
    <property type="entry name" value="Homeodomain-like"/>
    <property type="match status" value="1"/>
</dbReference>
<reference evidence="12 13" key="1">
    <citation type="journal article" date="2024" name="Insects">
        <title>An Improved Chromosome-Level Genome Assembly of the Firefly Pyrocoelia pectoralis.</title>
        <authorList>
            <person name="Fu X."/>
            <person name="Meyer-Rochow V.B."/>
            <person name="Ballantyne L."/>
            <person name="Zhu X."/>
        </authorList>
    </citation>
    <scope>NUCLEOTIDE SEQUENCE [LARGE SCALE GENOMIC DNA]</scope>
    <source>
        <strain evidence="12">XCY_ONT2</strain>
    </source>
</reference>
<dbReference type="InterPro" id="IPR044198">
    <property type="entry name" value="DEK"/>
</dbReference>
<feature type="compositionally biased region" description="Polar residues" evidence="10">
    <location>
        <begin position="39"/>
        <end position="55"/>
    </location>
</feature>
<dbReference type="EMBL" id="JAVRBK010000002">
    <property type="protein sequence ID" value="KAK5648436.1"/>
    <property type="molecule type" value="Genomic_DNA"/>
</dbReference>
<feature type="region of interest" description="Disordered" evidence="10">
    <location>
        <begin position="259"/>
        <end position="453"/>
    </location>
</feature>
<evidence type="ECO:0000259" key="11">
    <source>
        <dbReference type="PROSITE" id="PS51998"/>
    </source>
</evidence>
<feature type="domain" description="DEK-C" evidence="11">
    <location>
        <begin position="446"/>
        <end position="502"/>
    </location>
</feature>
<dbReference type="SUPFAM" id="SSF109715">
    <property type="entry name" value="DEK C-terminal domain"/>
    <property type="match status" value="1"/>
</dbReference>
<dbReference type="AlphaFoldDB" id="A0AAN7VPZ9"/>
<dbReference type="PANTHER" id="PTHR13468">
    <property type="entry name" value="DEK PROTEIN"/>
    <property type="match status" value="1"/>
</dbReference>
<dbReference type="GO" id="GO:0006325">
    <property type="term" value="P:chromatin organization"/>
    <property type="evidence" value="ECO:0007669"/>
    <property type="project" value="UniProtKB-KW"/>
</dbReference>
<evidence type="ECO:0000256" key="1">
    <source>
        <dbReference type="ARBA" id="ARBA00004123"/>
    </source>
</evidence>
<keyword evidence="3" id="KW-0013">ADP-ribosylation</keyword>
<comment type="function">
    <text evidence="7">Involved in chromatin organization.</text>
</comment>
<dbReference type="SMART" id="SM00513">
    <property type="entry name" value="SAP"/>
    <property type="match status" value="1"/>
</dbReference>
<accession>A0AAN7VPZ9</accession>
<feature type="compositionally biased region" description="Basic and acidic residues" evidence="10">
    <location>
        <begin position="16"/>
        <end position="25"/>
    </location>
</feature>
<dbReference type="GO" id="GO:0005634">
    <property type="term" value="C:nucleus"/>
    <property type="evidence" value="ECO:0007669"/>
    <property type="project" value="UniProtKB-SubCell"/>
</dbReference>